<sequence length="130" mass="14032">MALTAQLSVLGIPGLCPPVRSKSARLSTFQSSALLRRKDVAEKLHHCGSLRTSSRIGRKQREWVLQASSEKEIISNEEKPVASDSSPGAKDVENSSGPPVLTIIAGLVVMLGVLWAVSSIVQWIVSLFIR</sequence>
<feature type="transmembrane region" description="Helical" evidence="2">
    <location>
        <begin position="100"/>
        <end position="129"/>
    </location>
</feature>
<keyword evidence="5" id="KW-1185">Reference proteome</keyword>
<dbReference type="Proteomes" id="UP000077202">
    <property type="component" value="Unassembled WGS sequence"/>
</dbReference>
<evidence type="ECO:0000313" key="3">
    <source>
        <dbReference type="EMBL" id="BBN05536.1"/>
    </source>
</evidence>
<evidence type="ECO:0000313" key="6">
    <source>
        <dbReference type="Proteomes" id="UP001162541"/>
    </source>
</evidence>
<proteinExistence type="predicted"/>
<dbReference type="EMBL" id="LVLJ01002497">
    <property type="protein sequence ID" value="OAE24682.1"/>
    <property type="molecule type" value="Genomic_DNA"/>
</dbReference>
<evidence type="ECO:0000256" key="1">
    <source>
        <dbReference type="SAM" id="MobiDB-lite"/>
    </source>
</evidence>
<evidence type="ECO:0000313" key="5">
    <source>
        <dbReference type="Proteomes" id="UP000077202"/>
    </source>
</evidence>
<keyword evidence="2" id="KW-1133">Transmembrane helix</keyword>
<keyword evidence="2" id="KW-0472">Membrane</keyword>
<reference evidence="3" key="2">
    <citation type="journal article" date="2019" name="Curr. Biol.">
        <title>Chromatin organization in early land plants reveals an ancestral association between H3K27me3, transposons, and constitutive heterochromatin.</title>
        <authorList>
            <person name="Montgomery S.A."/>
            <person name="Tanizawa Y."/>
            <person name="Galik B."/>
            <person name="Wang N."/>
            <person name="Ito T."/>
            <person name="Mochizuki T."/>
            <person name="Akimcheva S."/>
            <person name="Bowman J."/>
            <person name="Cognat V."/>
            <person name="Drouard L."/>
            <person name="Ekker H."/>
            <person name="Houng S."/>
            <person name="Kohchi T."/>
            <person name="Lin S."/>
            <person name="Liu L.D."/>
            <person name="Nakamura Y."/>
            <person name="Valeeva L.R."/>
            <person name="Shakirov E.V."/>
            <person name="Shippen D.E."/>
            <person name="Wei W."/>
            <person name="Yagura M."/>
            <person name="Yamaoka S."/>
            <person name="Yamato K.T."/>
            <person name="Liu C."/>
            <person name="Berger F."/>
        </authorList>
    </citation>
    <scope>NUCLEOTIDE SEQUENCE [LARGE SCALE GENOMIC DNA]</scope>
    <source>
        <strain evidence="3">Tak-1</strain>
    </source>
</reference>
<organism evidence="4 5">
    <name type="scientific">Marchantia polymorpha subsp. ruderalis</name>
    <dbReference type="NCBI Taxonomy" id="1480154"/>
    <lineage>
        <taxon>Eukaryota</taxon>
        <taxon>Viridiplantae</taxon>
        <taxon>Streptophyta</taxon>
        <taxon>Embryophyta</taxon>
        <taxon>Marchantiophyta</taxon>
        <taxon>Marchantiopsida</taxon>
        <taxon>Marchantiidae</taxon>
        <taxon>Marchantiales</taxon>
        <taxon>Marchantiaceae</taxon>
        <taxon>Marchantia</taxon>
    </lineage>
</organism>
<evidence type="ECO:0000256" key="2">
    <source>
        <dbReference type="SAM" id="Phobius"/>
    </source>
</evidence>
<protein>
    <submittedName>
        <fullName evidence="4">Uncharacterized protein</fullName>
    </submittedName>
</protein>
<dbReference type="EMBL" id="AP019868">
    <property type="protein sequence ID" value="BBN05536.1"/>
    <property type="molecule type" value="Genomic_DNA"/>
</dbReference>
<name>A0A176VWM2_MARPO</name>
<evidence type="ECO:0000313" key="4">
    <source>
        <dbReference type="EMBL" id="OAE24682.1"/>
    </source>
</evidence>
<gene>
    <name evidence="4" type="ORF">AXG93_2601s1030</name>
    <name evidence="3" type="ORF">Mp_3g13960</name>
</gene>
<keyword evidence="2" id="KW-0812">Transmembrane</keyword>
<dbReference type="AlphaFoldDB" id="A0A176VWM2"/>
<reference evidence="6" key="3">
    <citation type="journal article" date="2020" name="Curr. Biol.">
        <title>Chromatin organization in early land plants reveals an ancestral association between H3K27me3, transposons, and constitutive heterochromatin.</title>
        <authorList>
            <person name="Montgomery S.A."/>
            <person name="Tanizawa Y."/>
            <person name="Galik B."/>
            <person name="Wang N."/>
            <person name="Ito T."/>
            <person name="Mochizuki T."/>
            <person name="Akimcheva S."/>
            <person name="Bowman J.L."/>
            <person name="Cognat V."/>
            <person name="Marechal-Drouard L."/>
            <person name="Ekker H."/>
            <person name="Hong S.F."/>
            <person name="Kohchi T."/>
            <person name="Lin S.S."/>
            <person name="Liu L.D."/>
            <person name="Nakamura Y."/>
            <person name="Valeeva L.R."/>
            <person name="Shakirov E.V."/>
            <person name="Shippen D.E."/>
            <person name="Wei W.L."/>
            <person name="Yagura M."/>
            <person name="Yamaoka S."/>
            <person name="Yamato K.T."/>
            <person name="Liu C."/>
            <person name="Berger F."/>
        </authorList>
    </citation>
    <scope>NUCLEOTIDE SEQUENCE [LARGE SCALE GENOMIC DNA]</scope>
    <source>
        <strain evidence="6">Tak-1</strain>
    </source>
</reference>
<feature type="region of interest" description="Disordered" evidence="1">
    <location>
        <begin position="74"/>
        <end position="96"/>
    </location>
</feature>
<accession>A0A176VWM2</accession>
<reference evidence="4 5" key="1">
    <citation type="submission" date="2016-03" db="EMBL/GenBank/DDBJ databases">
        <title>Mechanisms controlling the formation of the plant cell surface in tip-growing cells are functionally conserved among land plants.</title>
        <authorList>
            <person name="Honkanen S."/>
            <person name="Jones V.A."/>
            <person name="Morieri G."/>
            <person name="Champion C."/>
            <person name="Hetherington A.J."/>
            <person name="Kelly S."/>
            <person name="Saint-Marcoux D."/>
            <person name="Proust H."/>
            <person name="Prescott H."/>
            <person name="Dolan L."/>
        </authorList>
    </citation>
    <scope>NUCLEOTIDE SEQUENCE [LARGE SCALE GENOMIC DNA]</scope>
    <source>
        <strain evidence="5">cv. Tak-1 and cv. Tak-2</strain>
        <tissue evidence="4">Whole gametophyte</tissue>
    </source>
</reference>
<dbReference type="Proteomes" id="UP001162541">
    <property type="component" value="Chromosome 3"/>
</dbReference>